<keyword evidence="1" id="KW-1133">Transmembrane helix</keyword>
<dbReference type="EMBL" id="QPJJ01000004">
    <property type="protein sequence ID" value="RCW73018.1"/>
    <property type="molecule type" value="Genomic_DNA"/>
</dbReference>
<evidence type="ECO:0000256" key="1">
    <source>
        <dbReference type="SAM" id="Phobius"/>
    </source>
</evidence>
<evidence type="ECO:0000313" key="3">
    <source>
        <dbReference type="Proteomes" id="UP000252585"/>
    </source>
</evidence>
<sequence>MKIIRVFLSSFVIVLAGYMLLSQDFSLMPVLMLLFGSFVLVVGVTAIKKRKQSVIGYLLLIVSLLLFWVSYRGFLL</sequence>
<protein>
    <recommendedName>
        <fullName evidence="4">DUF3953 domain-containing protein</fullName>
    </recommendedName>
</protein>
<proteinExistence type="predicted"/>
<dbReference type="Proteomes" id="UP000252585">
    <property type="component" value="Unassembled WGS sequence"/>
</dbReference>
<organism evidence="2 3">
    <name type="scientific">Saliterribacillus persicus</name>
    <dbReference type="NCBI Taxonomy" id="930114"/>
    <lineage>
        <taxon>Bacteria</taxon>
        <taxon>Bacillati</taxon>
        <taxon>Bacillota</taxon>
        <taxon>Bacilli</taxon>
        <taxon>Bacillales</taxon>
        <taxon>Bacillaceae</taxon>
        <taxon>Saliterribacillus</taxon>
    </lineage>
</organism>
<feature type="transmembrane region" description="Helical" evidence="1">
    <location>
        <begin position="54"/>
        <end position="71"/>
    </location>
</feature>
<keyword evidence="1" id="KW-0472">Membrane</keyword>
<dbReference type="RefSeq" id="WP_114352131.1">
    <property type="nucleotide sequence ID" value="NZ_QPJJ01000004.1"/>
</dbReference>
<name>A0A368Y152_9BACI</name>
<evidence type="ECO:0008006" key="4">
    <source>
        <dbReference type="Google" id="ProtNLM"/>
    </source>
</evidence>
<feature type="transmembrane region" description="Helical" evidence="1">
    <location>
        <begin position="5"/>
        <end position="21"/>
    </location>
</feature>
<dbReference type="AlphaFoldDB" id="A0A368Y152"/>
<gene>
    <name evidence="2" type="ORF">DFR57_10412</name>
</gene>
<keyword evidence="1" id="KW-0812">Transmembrane</keyword>
<keyword evidence="3" id="KW-1185">Reference proteome</keyword>
<evidence type="ECO:0000313" key="2">
    <source>
        <dbReference type="EMBL" id="RCW73018.1"/>
    </source>
</evidence>
<comment type="caution">
    <text evidence="2">The sequence shown here is derived from an EMBL/GenBank/DDBJ whole genome shotgun (WGS) entry which is preliminary data.</text>
</comment>
<feature type="transmembrane region" description="Helical" evidence="1">
    <location>
        <begin position="27"/>
        <end position="47"/>
    </location>
</feature>
<accession>A0A368Y152</accession>
<reference evidence="2 3" key="1">
    <citation type="submission" date="2018-07" db="EMBL/GenBank/DDBJ databases">
        <title>Genomic Encyclopedia of Type Strains, Phase IV (KMG-IV): sequencing the most valuable type-strain genomes for metagenomic binning, comparative biology and taxonomic classification.</title>
        <authorList>
            <person name="Goeker M."/>
        </authorList>
    </citation>
    <scope>NUCLEOTIDE SEQUENCE [LARGE SCALE GENOMIC DNA]</scope>
    <source>
        <strain evidence="2 3">DSM 27696</strain>
    </source>
</reference>